<name>A0A1H3AL17_THIRO</name>
<dbReference type="RefSeq" id="WP_093035584.1">
    <property type="nucleotide sequence ID" value="NZ_FNNZ01000020.1"/>
</dbReference>
<evidence type="ECO:0000313" key="2">
    <source>
        <dbReference type="EMBL" id="SDX30402.1"/>
    </source>
</evidence>
<dbReference type="Gene3D" id="3.30.530.20">
    <property type="match status" value="1"/>
</dbReference>
<dbReference type="InterPro" id="IPR023393">
    <property type="entry name" value="START-like_dom_sf"/>
</dbReference>
<dbReference type="EMBL" id="FNNZ01000020">
    <property type="protein sequence ID" value="SDX30402.1"/>
    <property type="molecule type" value="Genomic_DNA"/>
</dbReference>
<dbReference type="Proteomes" id="UP000198816">
    <property type="component" value="Unassembled WGS sequence"/>
</dbReference>
<dbReference type="CDD" id="cd07818">
    <property type="entry name" value="SRPBCC_1"/>
    <property type="match status" value="1"/>
</dbReference>
<dbReference type="InterPro" id="IPR010499">
    <property type="entry name" value="AraC_E-bd"/>
</dbReference>
<organism evidence="2 3">
    <name type="scientific">Thiocapsa roseopersicina</name>
    <dbReference type="NCBI Taxonomy" id="1058"/>
    <lineage>
        <taxon>Bacteria</taxon>
        <taxon>Pseudomonadati</taxon>
        <taxon>Pseudomonadota</taxon>
        <taxon>Gammaproteobacteria</taxon>
        <taxon>Chromatiales</taxon>
        <taxon>Chromatiaceae</taxon>
        <taxon>Thiocapsa</taxon>
    </lineage>
</organism>
<accession>A0A1H3AL17</accession>
<keyword evidence="3" id="KW-1185">Reference proteome</keyword>
<dbReference type="AlphaFoldDB" id="A0A1H3AL17"/>
<protein>
    <submittedName>
        <fullName evidence="2">Effector-binding domain-containing protein</fullName>
    </submittedName>
</protein>
<reference evidence="3" key="1">
    <citation type="submission" date="2016-10" db="EMBL/GenBank/DDBJ databases">
        <authorList>
            <person name="Varghese N."/>
            <person name="Submissions S."/>
        </authorList>
    </citation>
    <scope>NUCLEOTIDE SEQUENCE [LARGE SCALE GENOMIC DNA]</scope>
    <source>
        <strain evidence="3">DSM 217</strain>
    </source>
</reference>
<sequence length="332" mass="37460">MLTVLIVLAIVLAAGLVYLSRLPKDYEVRRSLTMRADRQTVFDRVRDFRTWADWSPWLLHEPDAKRDFSTAEDQPGGSYTWNGRAIGAGRLTHVRFDAPGRIEQRLEIQRPFKSGSDVWWEFAETDDGTEVAWCLRGSMPFLLRPMIPLVRQMIGKDFELGLALLRGQLDPDAPRPELRFEGETILQPQSALVIPFTGGMEAMVRAMEDGFPRLAGHLASLGVAPDGPPFSAYHKVNVKKNRFDCDMAIPAPADTVAAPFALKDFNGGRYYRVTLAGGYDYLELAWYAAVAHVRMLKLKLDKHRPMLEVYENDPSGVVSPKELRTALYLPLR</sequence>
<dbReference type="SUPFAM" id="SSF55136">
    <property type="entry name" value="Probable bacterial effector-binding domain"/>
    <property type="match status" value="1"/>
</dbReference>
<dbReference type="OrthoDB" id="9807923at2"/>
<dbReference type="Pfam" id="PF10604">
    <property type="entry name" value="Polyketide_cyc2"/>
    <property type="match status" value="1"/>
</dbReference>
<dbReference type="SMART" id="SM00871">
    <property type="entry name" value="AraC_E_bind"/>
    <property type="match status" value="1"/>
</dbReference>
<gene>
    <name evidence="2" type="ORF">SAMN05421783_12046</name>
</gene>
<dbReference type="InterPro" id="IPR019587">
    <property type="entry name" value="Polyketide_cyclase/dehydratase"/>
</dbReference>
<proteinExistence type="predicted"/>
<dbReference type="SUPFAM" id="SSF55961">
    <property type="entry name" value="Bet v1-like"/>
    <property type="match status" value="1"/>
</dbReference>
<evidence type="ECO:0000259" key="1">
    <source>
        <dbReference type="SMART" id="SM00871"/>
    </source>
</evidence>
<dbReference type="STRING" id="1058.SAMN05421783_12046"/>
<dbReference type="Gene3D" id="3.20.80.10">
    <property type="entry name" value="Regulatory factor, effector binding domain"/>
    <property type="match status" value="1"/>
</dbReference>
<dbReference type="InterPro" id="IPR011256">
    <property type="entry name" value="Reg_factor_effector_dom_sf"/>
</dbReference>
<feature type="domain" description="AraC effector-binding" evidence="1">
    <location>
        <begin position="180"/>
        <end position="332"/>
    </location>
</feature>
<evidence type="ECO:0000313" key="3">
    <source>
        <dbReference type="Proteomes" id="UP000198816"/>
    </source>
</evidence>